<evidence type="ECO:0000313" key="1">
    <source>
        <dbReference type="EMBL" id="XCJ68557.1"/>
    </source>
</evidence>
<accession>A0AAU8IK31</accession>
<organism evidence="1">
    <name type="scientific">Streptomyces tabacisoli</name>
    <dbReference type="NCBI Taxonomy" id="3156398"/>
    <lineage>
        <taxon>Bacteria</taxon>
        <taxon>Bacillati</taxon>
        <taxon>Actinomycetota</taxon>
        <taxon>Actinomycetes</taxon>
        <taxon>Kitasatosporales</taxon>
        <taxon>Streptomycetaceae</taxon>
        <taxon>Streptomyces</taxon>
    </lineage>
</organism>
<sequence length="54" mass="6275">MTDDDPHGAWTKRLISLGPDISADKAREFVHDLYDHAQSDLDDERTEAEFEREE</sequence>
<reference evidence="1" key="1">
    <citation type="submission" date="2024-06" db="EMBL/GenBank/DDBJ databases">
        <title>Streptomyces sp. strain HUAS MG91 genome sequences.</title>
        <authorList>
            <person name="Mo P."/>
        </authorList>
    </citation>
    <scope>NUCLEOTIDE SEQUENCE</scope>
    <source>
        <strain evidence="1">HUAS MG91</strain>
    </source>
</reference>
<dbReference type="KEGG" id="stac:ABII15_00685"/>
<dbReference type="AlphaFoldDB" id="A0AAU8IK31"/>
<name>A0AAU8IK31_9ACTN</name>
<dbReference type="EMBL" id="CP159534">
    <property type="protein sequence ID" value="XCJ68557.1"/>
    <property type="molecule type" value="Genomic_DNA"/>
</dbReference>
<dbReference type="RefSeq" id="WP_353940243.1">
    <property type="nucleotide sequence ID" value="NZ_CP159534.1"/>
</dbReference>
<protein>
    <submittedName>
        <fullName evidence="1">Uncharacterized protein</fullName>
    </submittedName>
</protein>
<gene>
    <name evidence="1" type="ORF">ABII15_00685</name>
</gene>
<proteinExistence type="predicted"/>